<evidence type="ECO:0000313" key="2">
    <source>
        <dbReference type="EMBL" id="AWI53185.1"/>
    </source>
</evidence>
<evidence type="ECO:0008006" key="4">
    <source>
        <dbReference type="Google" id="ProtNLM"/>
    </source>
</evidence>
<dbReference type="OrthoDB" id="8904137at2"/>
<accession>A0A2U8FQ63</accession>
<protein>
    <recommendedName>
        <fullName evidence="4">Helix-turn-helix domain-containing protein</fullName>
    </recommendedName>
</protein>
<reference evidence="2 3" key="1">
    <citation type="submission" date="2018-05" db="EMBL/GenBank/DDBJ databases">
        <title>complete genome sequence of Aquabacterium olei NBRC 110486.</title>
        <authorList>
            <person name="Tang B."/>
            <person name="Chang J."/>
            <person name="Zhang L."/>
            <person name="Yang H."/>
        </authorList>
    </citation>
    <scope>NUCLEOTIDE SEQUENCE [LARGE SCALE GENOMIC DNA]</scope>
    <source>
        <strain evidence="2 3">NBRC 110486</strain>
    </source>
</reference>
<organism evidence="2 3">
    <name type="scientific">Aquabacterium olei</name>
    <dbReference type="NCBI Taxonomy" id="1296669"/>
    <lineage>
        <taxon>Bacteria</taxon>
        <taxon>Pseudomonadati</taxon>
        <taxon>Pseudomonadota</taxon>
        <taxon>Betaproteobacteria</taxon>
        <taxon>Burkholderiales</taxon>
        <taxon>Aquabacterium</taxon>
    </lineage>
</organism>
<dbReference type="EMBL" id="CP029210">
    <property type="protein sequence ID" value="AWI53185.1"/>
    <property type="molecule type" value="Genomic_DNA"/>
</dbReference>
<dbReference type="AlphaFoldDB" id="A0A2U8FQ63"/>
<dbReference type="Proteomes" id="UP000244892">
    <property type="component" value="Chromosome"/>
</dbReference>
<proteinExistence type="predicted"/>
<evidence type="ECO:0000313" key="3">
    <source>
        <dbReference type="Proteomes" id="UP000244892"/>
    </source>
</evidence>
<dbReference type="KEGG" id="aon:DEH84_06890"/>
<sequence>MSIFVTSLVWKFSKSEGSTLLVALAIADFADDEGRAYPAVSTLAAKARVSERTTQYALAQLVDLNELRIERGTGPRGCNTYAVQVQNLRGANSAGVQNTAEGGATHCTQTVIEPPKKKKEKDAARDPIRFDAKTGDFVGITDDDLAMWAKAYPLVDARGEITRASCWLISNPTRQKQQLRRFITNWLSKANRDRENGTAPRIASPRAPSPAQDKNAHRDAFSAHLWGNTQQPQKGSDDDGIVDVVATQVE</sequence>
<dbReference type="InterPro" id="IPR036388">
    <property type="entry name" value="WH-like_DNA-bd_sf"/>
</dbReference>
<feature type="region of interest" description="Disordered" evidence="1">
    <location>
        <begin position="190"/>
        <end position="250"/>
    </location>
</feature>
<gene>
    <name evidence="2" type="ORF">DEH84_06890</name>
</gene>
<dbReference type="Gene3D" id="1.10.10.10">
    <property type="entry name" value="Winged helix-like DNA-binding domain superfamily/Winged helix DNA-binding domain"/>
    <property type="match status" value="1"/>
</dbReference>
<evidence type="ECO:0000256" key="1">
    <source>
        <dbReference type="SAM" id="MobiDB-lite"/>
    </source>
</evidence>
<name>A0A2U8FQ63_9BURK</name>
<feature type="compositionally biased region" description="Low complexity" evidence="1">
    <location>
        <begin position="199"/>
        <end position="211"/>
    </location>
</feature>
<keyword evidence="3" id="KW-1185">Reference proteome</keyword>
<dbReference type="Pfam" id="PF13730">
    <property type="entry name" value="HTH_36"/>
    <property type="match status" value="1"/>
</dbReference>
<dbReference type="RefSeq" id="WP_109035974.1">
    <property type="nucleotide sequence ID" value="NZ_CP029210.1"/>
</dbReference>